<feature type="transmembrane region" description="Helical" evidence="7">
    <location>
        <begin position="111"/>
        <end position="133"/>
    </location>
</feature>
<dbReference type="GO" id="GO:0016020">
    <property type="term" value="C:membrane"/>
    <property type="evidence" value="ECO:0007669"/>
    <property type="project" value="UniProtKB-SubCell"/>
</dbReference>
<evidence type="ECO:0000259" key="8">
    <source>
        <dbReference type="Pfam" id="PF02397"/>
    </source>
</evidence>
<dbReference type="Pfam" id="PF02397">
    <property type="entry name" value="Bac_transf"/>
    <property type="match status" value="1"/>
</dbReference>
<evidence type="ECO:0000313" key="10">
    <source>
        <dbReference type="Proteomes" id="UP000033982"/>
    </source>
</evidence>
<feature type="transmembrane region" description="Helical" evidence="7">
    <location>
        <begin position="7"/>
        <end position="30"/>
    </location>
</feature>
<evidence type="ECO:0000256" key="1">
    <source>
        <dbReference type="ARBA" id="ARBA00004141"/>
    </source>
</evidence>
<dbReference type="NCBIfam" id="TIGR03025">
    <property type="entry name" value="EPS_sugtrans"/>
    <property type="match status" value="1"/>
</dbReference>
<feature type="transmembrane region" description="Helical" evidence="7">
    <location>
        <begin position="50"/>
        <end position="75"/>
    </location>
</feature>
<dbReference type="EMBL" id="LCQN01000002">
    <property type="protein sequence ID" value="KKW17534.1"/>
    <property type="molecule type" value="Genomic_DNA"/>
</dbReference>
<keyword evidence="3 9" id="KW-0808">Transferase</keyword>
<evidence type="ECO:0000313" key="9">
    <source>
        <dbReference type="EMBL" id="KKW17534.1"/>
    </source>
</evidence>
<sequence length="475" mass="54015">MKKLDLFFATILVPIDYLALLTAGTLAYLIRYADFFAAHRPVIFTLPFNQYLHIVALVAIGWIVIFSLAGLYTIGGRKKKLDELKKIILACSTSFAAVLAVVVFSRELFESRFILLTSWILAIILVATSRLILRLIKNILHRAGIGLKRVAIIGSNPSSEAVTTTLQKNPKYGLQIVLASPVFDSKTEHTLSELANQNKLDQIIALIQYGNAEELHKIMDFAEERHIPFRYSADLLTYHGAGLEFDTLAGVPLMELKRTRLEGWGRIYKRVFDIVGSMLLFILTTPIMIIAALAILIETGLPIFFRNERVGEHGRVFDTLKFRTMYQKYCIGKQFPDHEHALAYEKNLIKERNEKAGPVYKIKNDPRVTRAGRFLRRTSIDELPQLFNVLGGKMTLVGPRPHQPREVEEYEKHHKRVLEIKPGMTGLPQISGRSDLNFEEEVKLDTYYIEHWSLKLDIVILIKTPLAVLAQKGTY</sequence>
<feature type="transmembrane region" description="Helical" evidence="7">
    <location>
        <begin position="274"/>
        <end position="297"/>
    </location>
</feature>
<evidence type="ECO:0000256" key="6">
    <source>
        <dbReference type="ARBA" id="ARBA00023136"/>
    </source>
</evidence>
<dbReference type="AlphaFoldDB" id="A0A0G1ZE90"/>
<evidence type="ECO:0000256" key="3">
    <source>
        <dbReference type="ARBA" id="ARBA00022679"/>
    </source>
</evidence>
<evidence type="ECO:0000256" key="4">
    <source>
        <dbReference type="ARBA" id="ARBA00022692"/>
    </source>
</evidence>
<evidence type="ECO:0000256" key="5">
    <source>
        <dbReference type="ARBA" id="ARBA00022989"/>
    </source>
</evidence>
<proteinExistence type="inferred from homology"/>
<protein>
    <submittedName>
        <fullName evidence="9">Undecaprenyl-phosphate glucose phosphotransferase</fullName>
    </submittedName>
</protein>
<dbReference type="PANTHER" id="PTHR30576">
    <property type="entry name" value="COLANIC BIOSYNTHESIS UDP-GLUCOSE LIPID CARRIER TRANSFERASE"/>
    <property type="match status" value="1"/>
</dbReference>
<dbReference type="PANTHER" id="PTHR30576:SF10">
    <property type="entry name" value="SLL5057 PROTEIN"/>
    <property type="match status" value="1"/>
</dbReference>
<dbReference type="InterPro" id="IPR003362">
    <property type="entry name" value="Bact_transf"/>
</dbReference>
<evidence type="ECO:0000256" key="7">
    <source>
        <dbReference type="SAM" id="Phobius"/>
    </source>
</evidence>
<keyword evidence="6 7" id="KW-0472">Membrane</keyword>
<keyword evidence="5 7" id="KW-1133">Transmembrane helix</keyword>
<dbReference type="InterPro" id="IPR017475">
    <property type="entry name" value="EPS_sugar_tfrase"/>
</dbReference>
<feature type="domain" description="Bacterial sugar transferase" evidence="8">
    <location>
        <begin position="269"/>
        <end position="469"/>
    </location>
</feature>
<comment type="similarity">
    <text evidence="2">Belongs to the bacterial sugar transferase family.</text>
</comment>
<organism evidence="9 10">
    <name type="scientific">Candidatus Magasanikbacteria bacterium GW2011_GWA2_50_22</name>
    <dbReference type="NCBI Taxonomy" id="1619043"/>
    <lineage>
        <taxon>Bacteria</taxon>
        <taxon>Candidatus Magasanikiibacteriota</taxon>
    </lineage>
</organism>
<gene>
    <name evidence="9" type="ORF">UY58_C0002G0020</name>
</gene>
<comment type="subcellular location">
    <subcellularLocation>
        <location evidence="1">Membrane</location>
        <topology evidence="1">Multi-pass membrane protein</topology>
    </subcellularLocation>
</comment>
<comment type="caution">
    <text evidence="9">The sequence shown here is derived from an EMBL/GenBank/DDBJ whole genome shotgun (WGS) entry which is preliminary data.</text>
</comment>
<name>A0A0G1ZE90_9BACT</name>
<evidence type="ECO:0000256" key="2">
    <source>
        <dbReference type="ARBA" id="ARBA00006464"/>
    </source>
</evidence>
<reference evidence="9 10" key="1">
    <citation type="journal article" date="2015" name="Nature">
        <title>rRNA introns, odd ribosomes, and small enigmatic genomes across a large radiation of phyla.</title>
        <authorList>
            <person name="Brown C.T."/>
            <person name="Hug L.A."/>
            <person name="Thomas B.C."/>
            <person name="Sharon I."/>
            <person name="Castelle C.J."/>
            <person name="Singh A."/>
            <person name="Wilkins M.J."/>
            <person name="Williams K.H."/>
            <person name="Banfield J.F."/>
        </authorList>
    </citation>
    <scope>NUCLEOTIDE SEQUENCE [LARGE SCALE GENOMIC DNA]</scope>
</reference>
<dbReference type="Proteomes" id="UP000033982">
    <property type="component" value="Unassembled WGS sequence"/>
</dbReference>
<feature type="transmembrane region" description="Helical" evidence="7">
    <location>
        <begin position="87"/>
        <end position="105"/>
    </location>
</feature>
<keyword evidence="4 7" id="KW-0812">Transmembrane</keyword>
<dbReference type="GO" id="GO:0016780">
    <property type="term" value="F:phosphotransferase activity, for other substituted phosphate groups"/>
    <property type="evidence" value="ECO:0007669"/>
    <property type="project" value="TreeGrafter"/>
</dbReference>
<accession>A0A0G1ZE90</accession>
<dbReference type="Pfam" id="PF13727">
    <property type="entry name" value="CoA_binding_3"/>
    <property type="match status" value="1"/>
</dbReference>